<sequence length="313" mass="33944">MAVAIVKERWTNKVLEMTIGQEPNAVKVGGDSTLPFLHFEGEMPNRPVVALEVWDMEPDNWPAILTEPFKGVLDNPVAWAKKCADYGADMICLRLNSAHPDQMDATPDEVAATVKAVAEAVSLPLIVVGCGVEEKDALILPAAGEAISGQNALLGCATINNYKTITATCMVHGHNIIATSPLDINLAKQLNILINEMNLPLSRIAMDPLVGALGYGVEYAYSIMERARTGALNGDKMLAIPMICFVGQETWKTKEAKTEDNEEWGAQARRALLWEVLTAASFAQAGGSIFILRHPESLKLFNNNIAAMMKQNS</sequence>
<protein>
    <submittedName>
        <fullName evidence="2">Corrinoid/iron-sulfur protein small subunit</fullName>
    </submittedName>
</protein>
<dbReference type="PANTHER" id="PTHR36214">
    <property type="match status" value="1"/>
</dbReference>
<evidence type="ECO:0000313" key="3">
    <source>
        <dbReference type="Proteomes" id="UP000297597"/>
    </source>
</evidence>
<organism evidence="2 3">
    <name type="scientific">Pelotomaculum propionicicum</name>
    <dbReference type="NCBI Taxonomy" id="258475"/>
    <lineage>
        <taxon>Bacteria</taxon>
        <taxon>Bacillati</taxon>
        <taxon>Bacillota</taxon>
        <taxon>Clostridia</taxon>
        <taxon>Eubacteriales</taxon>
        <taxon>Desulfotomaculaceae</taxon>
        <taxon>Pelotomaculum</taxon>
    </lineage>
</organism>
<comment type="caution">
    <text evidence="2">The sequence shown here is derived from an EMBL/GenBank/DDBJ whole genome shotgun (WGS) entry which is preliminary data.</text>
</comment>
<dbReference type="RefSeq" id="WP_134212661.1">
    <property type="nucleotide sequence ID" value="NZ_QFFZ01000005.1"/>
</dbReference>
<evidence type="ECO:0000259" key="1">
    <source>
        <dbReference type="Pfam" id="PF03599"/>
    </source>
</evidence>
<dbReference type="InterPro" id="IPR051069">
    <property type="entry name" value="ACDS_complex_subunit"/>
</dbReference>
<gene>
    <name evidence="2" type="primary">acsD</name>
    <name evidence="2" type="ORF">Pmgp_00788</name>
</gene>
<dbReference type="EMBL" id="QFFZ01000005">
    <property type="protein sequence ID" value="TEB12812.1"/>
    <property type="molecule type" value="Genomic_DNA"/>
</dbReference>
<keyword evidence="3" id="KW-1185">Reference proteome</keyword>
<dbReference type="OrthoDB" id="148113at2"/>
<reference evidence="2 3" key="1">
    <citation type="journal article" date="2018" name="Environ. Microbiol.">
        <title>Novel energy conservation strategies and behaviour of Pelotomaculum schinkii driving syntrophic propionate catabolism.</title>
        <authorList>
            <person name="Hidalgo-Ahumada C.A.P."/>
            <person name="Nobu M.K."/>
            <person name="Narihiro T."/>
            <person name="Tamaki H."/>
            <person name="Liu W.T."/>
            <person name="Kamagata Y."/>
            <person name="Stams A.J.M."/>
            <person name="Imachi H."/>
            <person name="Sousa D.Z."/>
        </authorList>
    </citation>
    <scope>NUCLEOTIDE SEQUENCE [LARGE SCALE GENOMIC DNA]</scope>
    <source>
        <strain evidence="2 3">MGP</strain>
    </source>
</reference>
<dbReference type="PANTHER" id="PTHR36214:SF5">
    <property type="entry name" value="ACETYL-COA DECARBONYLASE_SYNTHASE COMPLEX SUBUNIT DELTA"/>
    <property type="match status" value="1"/>
</dbReference>
<dbReference type="Gene3D" id="3.20.20.20">
    <property type="entry name" value="Dihydropteroate synthase-like"/>
    <property type="match status" value="1"/>
</dbReference>
<dbReference type="InterPro" id="IPR011005">
    <property type="entry name" value="Dihydropteroate_synth-like_sf"/>
</dbReference>
<proteinExistence type="predicted"/>
<dbReference type="Proteomes" id="UP000297597">
    <property type="component" value="Unassembled WGS sequence"/>
</dbReference>
<evidence type="ECO:0000313" key="2">
    <source>
        <dbReference type="EMBL" id="TEB12812.1"/>
    </source>
</evidence>
<dbReference type="InterPro" id="IPR016041">
    <property type="entry name" value="Ac-CoA_synth_d_su_TIM-brl"/>
</dbReference>
<dbReference type="Pfam" id="PF03599">
    <property type="entry name" value="CdhD"/>
    <property type="match status" value="1"/>
</dbReference>
<dbReference type="AlphaFoldDB" id="A0A4Y7RVV3"/>
<dbReference type="SUPFAM" id="SSF51717">
    <property type="entry name" value="Dihydropteroate synthetase-like"/>
    <property type="match status" value="1"/>
</dbReference>
<feature type="domain" description="CO dehydrogenase/acetyl-CoA synthase delta subunit TIM barrel" evidence="1">
    <location>
        <begin position="16"/>
        <end position="293"/>
    </location>
</feature>
<name>A0A4Y7RVV3_9FIRM</name>
<dbReference type="NCBIfam" id="NF003376">
    <property type="entry name" value="PRK04452.1-2"/>
    <property type="match status" value="1"/>
</dbReference>
<accession>A0A4Y7RVV3</accession>